<dbReference type="EMBL" id="KE343429">
    <property type="protein sequence ID" value="EXB29158.1"/>
    <property type="molecule type" value="Genomic_DNA"/>
</dbReference>
<keyword evidence="1" id="KW-1133">Transmembrane helix</keyword>
<keyword evidence="1" id="KW-0472">Membrane</keyword>
<organism evidence="2 3">
    <name type="scientific">Morus notabilis</name>
    <dbReference type="NCBI Taxonomy" id="981085"/>
    <lineage>
        <taxon>Eukaryota</taxon>
        <taxon>Viridiplantae</taxon>
        <taxon>Streptophyta</taxon>
        <taxon>Embryophyta</taxon>
        <taxon>Tracheophyta</taxon>
        <taxon>Spermatophyta</taxon>
        <taxon>Magnoliopsida</taxon>
        <taxon>eudicotyledons</taxon>
        <taxon>Gunneridae</taxon>
        <taxon>Pentapetalae</taxon>
        <taxon>rosids</taxon>
        <taxon>fabids</taxon>
        <taxon>Rosales</taxon>
        <taxon>Moraceae</taxon>
        <taxon>Moreae</taxon>
        <taxon>Morus</taxon>
    </lineage>
</organism>
<protein>
    <submittedName>
        <fullName evidence="2">Uncharacterized protein</fullName>
    </submittedName>
</protein>
<reference evidence="3" key="1">
    <citation type="submission" date="2013-01" db="EMBL/GenBank/DDBJ databases">
        <title>Draft Genome Sequence of a Mulberry Tree, Morus notabilis C.K. Schneid.</title>
        <authorList>
            <person name="He N."/>
            <person name="Zhao S."/>
        </authorList>
    </citation>
    <scope>NUCLEOTIDE SEQUENCE</scope>
</reference>
<dbReference type="AlphaFoldDB" id="W9QKE5"/>
<accession>W9QKE5</accession>
<evidence type="ECO:0000313" key="2">
    <source>
        <dbReference type="EMBL" id="EXB29158.1"/>
    </source>
</evidence>
<evidence type="ECO:0000313" key="3">
    <source>
        <dbReference type="Proteomes" id="UP000030645"/>
    </source>
</evidence>
<sequence>MAATRSWFRFPKGISAAEIDKTVAIRTKKIKLVAMWVDFILYADDSFIIFWLHGGLVIKGFERREF</sequence>
<evidence type="ECO:0000256" key="1">
    <source>
        <dbReference type="SAM" id="Phobius"/>
    </source>
</evidence>
<feature type="transmembrane region" description="Helical" evidence="1">
    <location>
        <begin position="39"/>
        <end position="58"/>
    </location>
</feature>
<keyword evidence="3" id="KW-1185">Reference proteome</keyword>
<name>W9QKE5_9ROSA</name>
<dbReference type="Proteomes" id="UP000030645">
    <property type="component" value="Unassembled WGS sequence"/>
</dbReference>
<keyword evidence="1" id="KW-0812">Transmembrane</keyword>
<gene>
    <name evidence="2" type="ORF">L484_019683</name>
</gene>
<proteinExistence type="predicted"/>